<dbReference type="Pfam" id="PF08448">
    <property type="entry name" value="PAS_4"/>
    <property type="match status" value="1"/>
</dbReference>
<dbReference type="Pfam" id="PF00512">
    <property type="entry name" value="HisKA"/>
    <property type="match status" value="1"/>
</dbReference>
<gene>
    <name evidence="13" type="ORF">CIB95_03600</name>
</gene>
<dbReference type="InterPro" id="IPR036890">
    <property type="entry name" value="HATPase_C_sf"/>
</dbReference>
<feature type="transmembrane region" description="Helical" evidence="9">
    <location>
        <begin position="7"/>
        <end position="25"/>
    </location>
</feature>
<dbReference type="Gene3D" id="3.30.565.10">
    <property type="entry name" value="Histidine kinase-like ATPase, C-terminal domain"/>
    <property type="match status" value="1"/>
</dbReference>
<dbReference type="InterPro" id="IPR003661">
    <property type="entry name" value="HisK_dim/P_dom"/>
</dbReference>
<accession>A0A263BY72</accession>
<keyword evidence="9" id="KW-1133">Transmembrane helix</keyword>
<dbReference type="SUPFAM" id="SSF55874">
    <property type="entry name" value="ATPase domain of HSP90 chaperone/DNA topoisomerase II/histidine kinase"/>
    <property type="match status" value="1"/>
</dbReference>
<dbReference type="SMART" id="SM00388">
    <property type="entry name" value="HisKA"/>
    <property type="match status" value="1"/>
</dbReference>
<dbReference type="GO" id="GO:0005524">
    <property type="term" value="F:ATP binding"/>
    <property type="evidence" value="ECO:0007669"/>
    <property type="project" value="UniProtKB-KW"/>
</dbReference>
<dbReference type="GO" id="GO:0000155">
    <property type="term" value="F:phosphorelay sensor kinase activity"/>
    <property type="evidence" value="ECO:0007669"/>
    <property type="project" value="InterPro"/>
</dbReference>
<evidence type="ECO:0000259" key="11">
    <source>
        <dbReference type="PROSITE" id="PS50112"/>
    </source>
</evidence>
<evidence type="ECO:0000256" key="5">
    <source>
        <dbReference type="ARBA" id="ARBA00022741"/>
    </source>
</evidence>
<dbReference type="Pfam" id="PF02518">
    <property type="entry name" value="HATPase_c"/>
    <property type="match status" value="1"/>
</dbReference>
<dbReference type="EC" id="2.7.13.3" evidence="2"/>
<dbReference type="Gene3D" id="1.10.287.130">
    <property type="match status" value="1"/>
</dbReference>
<evidence type="ECO:0000256" key="9">
    <source>
        <dbReference type="SAM" id="Phobius"/>
    </source>
</evidence>
<keyword evidence="14" id="KW-1185">Reference proteome</keyword>
<dbReference type="PANTHER" id="PTHR43065:SF34">
    <property type="entry name" value="SPORULATION KINASE A"/>
    <property type="match status" value="1"/>
</dbReference>
<dbReference type="InterPro" id="IPR013656">
    <property type="entry name" value="PAS_4"/>
</dbReference>
<dbReference type="InterPro" id="IPR035965">
    <property type="entry name" value="PAS-like_dom_sf"/>
</dbReference>
<keyword evidence="9" id="KW-0472">Membrane</keyword>
<feature type="transmembrane region" description="Helical" evidence="9">
    <location>
        <begin position="45"/>
        <end position="67"/>
    </location>
</feature>
<dbReference type="CDD" id="cd00130">
    <property type="entry name" value="PAS"/>
    <property type="match status" value="1"/>
</dbReference>
<dbReference type="PANTHER" id="PTHR43065">
    <property type="entry name" value="SENSOR HISTIDINE KINASE"/>
    <property type="match status" value="1"/>
</dbReference>
<keyword evidence="8" id="KW-0902">Two-component regulatory system</keyword>
<evidence type="ECO:0000256" key="6">
    <source>
        <dbReference type="ARBA" id="ARBA00022777"/>
    </source>
</evidence>
<evidence type="ECO:0000259" key="10">
    <source>
        <dbReference type="PROSITE" id="PS50109"/>
    </source>
</evidence>
<evidence type="ECO:0000313" key="13">
    <source>
        <dbReference type="EMBL" id="OZM58665.1"/>
    </source>
</evidence>
<dbReference type="SUPFAM" id="SSF55785">
    <property type="entry name" value="PYP-like sensor domain (PAS domain)"/>
    <property type="match status" value="1"/>
</dbReference>
<feature type="transmembrane region" description="Helical" evidence="9">
    <location>
        <begin position="172"/>
        <end position="192"/>
    </location>
</feature>
<evidence type="ECO:0000256" key="1">
    <source>
        <dbReference type="ARBA" id="ARBA00000085"/>
    </source>
</evidence>
<reference evidence="13 14" key="2">
    <citation type="submission" date="2017-09" db="EMBL/GenBank/DDBJ databases">
        <title>Bacillus patelloidae sp. nov., isolated from the intestinal tract of a marine limpet.</title>
        <authorList>
            <person name="Liu R."/>
            <person name="Dong C."/>
            <person name="Shao Z."/>
        </authorList>
    </citation>
    <scope>NUCLEOTIDE SEQUENCE [LARGE SCALE GENOMIC DNA]</scope>
    <source>
        <strain evidence="13 14">SA5d-4</strain>
    </source>
</reference>
<evidence type="ECO:0000256" key="7">
    <source>
        <dbReference type="ARBA" id="ARBA00022840"/>
    </source>
</evidence>
<keyword evidence="3" id="KW-0597">Phosphoprotein</keyword>
<keyword evidence="9" id="KW-0812">Transmembrane</keyword>
<dbReference type="PROSITE" id="PS50109">
    <property type="entry name" value="HIS_KIN"/>
    <property type="match status" value="1"/>
</dbReference>
<dbReference type="Proteomes" id="UP000217083">
    <property type="component" value="Unassembled WGS sequence"/>
</dbReference>
<reference evidence="14" key="1">
    <citation type="submission" date="2017-08" db="EMBL/GenBank/DDBJ databases">
        <authorList>
            <person name="Huang Z."/>
        </authorList>
    </citation>
    <scope>NUCLEOTIDE SEQUENCE [LARGE SCALE GENOMIC DNA]</scope>
    <source>
        <strain evidence="14">SA5d-4</strain>
    </source>
</reference>
<dbReference type="SUPFAM" id="SSF47384">
    <property type="entry name" value="Homodimeric domain of signal transducing histidine kinase"/>
    <property type="match status" value="1"/>
</dbReference>
<feature type="domain" description="PAC" evidence="12">
    <location>
        <begin position="273"/>
        <end position="324"/>
    </location>
</feature>
<dbReference type="InterPro" id="IPR005467">
    <property type="entry name" value="His_kinase_dom"/>
</dbReference>
<dbReference type="SMART" id="SM00387">
    <property type="entry name" value="HATPase_c"/>
    <property type="match status" value="1"/>
</dbReference>
<feature type="transmembrane region" description="Helical" evidence="9">
    <location>
        <begin position="109"/>
        <end position="131"/>
    </location>
</feature>
<dbReference type="Gene3D" id="3.30.450.20">
    <property type="entry name" value="PAS domain"/>
    <property type="match status" value="1"/>
</dbReference>
<comment type="caution">
    <text evidence="13">The sequence shown here is derived from an EMBL/GenBank/DDBJ whole genome shotgun (WGS) entry which is preliminary data.</text>
</comment>
<dbReference type="PRINTS" id="PR00344">
    <property type="entry name" value="BCTRLSENSOR"/>
</dbReference>
<dbReference type="CDD" id="cd00082">
    <property type="entry name" value="HisKA"/>
    <property type="match status" value="1"/>
</dbReference>
<feature type="domain" description="Histidine kinase" evidence="10">
    <location>
        <begin position="337"/>
        <end position="540"/>
    </location>
</feature>
<protein>
    <recommendedName>
        <fullName evidence="2">histidine kinase</fullName>
        <ecNumber evidence="2">2.7.13.3</ecNumber>
    </recommendedName>
</protein>
<keyword evidence="6" id="KW-0418">Kinase</keyword>
<comment type="catalytic activity">
    <reaction evidence="1">
        <text>ATP + protein L-histidine = ADP + protein N-phospho-L-histidine.</text>
        <dbReference type="EC" id="2.7.13.3"/>
    </reaction>
</comment>
<keyword evidence="5" id="KW-0547">Nucleotide-binding</keyword>
<evidence type="ECO:0000256" key="4">
    <source>
        <dbReference type="ARBA" id="ARBA00022679"/>
    </source>
</evidence>
<dbReference type="InterPro" id="IPR000014">
    <property type="entry name" value="PAS"/>
</dbReference>
<dbReference type="PROSITE" id="PS50112">
    <property type="entry name" value="PAS"/>
    <property type="match status" value="1"/>
</dbReference>
<keyword evidence="4" id="KW-0808">Transferase</keyword>
<evidence type="ECO:0000256" key="8">
    <source>
        <dbReference type="ARBA" id="ARBA00023012"/>
    </source>
</evidence>
<dbReference type="AlphaFoldDB" id="A0A263BY72"/>
<organism evidence="13 14">
    <name type="scientific">Lottiidibacillus patelloidae</name>
    <dbReference type="NCBI Taxonomy" id="2670334"/>
    <lineage>
        <taxon>Bacteria</taxon>
        <taxon>Bacillati</taxon>
        <taxon>Bacillota</taxon>
        <taxon>Bacilli</taxon>
        <taxon>Bacillales</taxon>
        <taxon>Bacillaceae</taxon>
        <taxon>Lottiidibacillus</taxon>
    </lineage>
</organism>
<dbReference type="InterPro" id="IPR036097">
    <property type="entry name" value="HisK_dim/P_sf"/>
</dbReference>
<evidence type="ECO:0000256" key="3">
    <source>
        <dbReference type="ARBA" id="ARBA00022553"/>
    </source>
</evidence>
<name>A0A263BY72_9BACI</name>
<evidence type="ECO:0000256" key="2">
    <source>
        <dbReference type="ARBA" id="ARBA00012438"/>
    </source>
</evidence>
<dbReference type="InterPro" id="IPR000700">
    <property type="entry name" value="PAS-assoc_C"/>
</dbReference>
<feature type="transmembrane region" description="Helical" evidence="9">
    <location>
        <begin position="79"/>
        <end position="97"/>
    </location>
</feature>
<proteinExistence type="predicted"/>
<evidence type="ECO:0000259" key="12">
    <source>
        <dbReference type="PROSITE" id="PS50113"/>
    </source>
</evidence>
<feature type="transmembrane region" description="Helical" evidence="9">
    <location>
        <begin position="143"/>
        <end position="166"/>
    </location>
</feature>
<dbReference type="PROSITE" id="PS50113">
    <property type="entry name" value="PAC"/>
    <property type="match status" value="1"/>
</dbReference>
<dbReference type="NCBIfam" id="TIGR00229">
    <property type="entry name" value="sensory_box"/>
    <property type="match status" value="1"/>
</dbReference>
<feature type="domain" description="PAS" evidence="11">
    <location>
        <begin position="201"/>
        <end position="271"/>
    </location>
</feature>
<dbReference type="EMBL" id="NPIA01000001">
    <property type="protein sequence ID" value="OZM58665.1"/>
    <property type="molecule type" value="Genomic_DNA"/>
</dbReference>
<evidence type="ECO:0000313" key="14">
    <source>
        <dbReference type="Proteomes" id="UP000217083"/>
    </source>
</evidence>
<dbReference type="InterPro" id="IPR004358">
    <property type="entry name" value="Sig_transdc_His_kin-like_C"/>
</dbReference>
<dbReference type="InterPro" id="IPR003594">
    <property type="entry name" value="HATPase_dom"/>
</dbReference>
<keyword evidence="7" id="KW-0067">ATP-binding</keyword>
<dbReference type="SMART" id="SM00091">
    <property type="entry name" value="PAS"/>
    <property type="match status" value="1"/>
</dbReference>
<sequence length="540" mass="61214">MVFLNQFPLIFVLTLCSALLAIYQIKLPLNGNWFSLDSAIYLSALLIYGLEVTFIVLLLTIIVEMIFNKRLVWWKHISNFAIYIIALYASFSYLAFLNVEALSNDTLGSYIITLLIYLALNTMTLCIYFAFLQGESIVKTIKLLTNDAIVTYLITLISAILVSYLLVSSQMIGLILFTIVALLISLSNRRYFKMFKELKGMQQTYQSLFDYNPDLVFMFDRNGKLTKVNDNFTNVTGYSEEYFQKKSFASIFSKEDLRLVHSTYEKVISGEPQNHFIEIIHKDGKKLKMEVTVVPMVIAESIQGIIGYAKDVTLLKETEEMLKRSEKLSVVGELAAGVAHEIRNPLTTIRGFLQMEKKEDRKAAYFQSIMIDEIDRINFIVSEFLALAKPQKLSFEKRCIVPIIEETVALTQSEANLNSVIINVNFEGEIPAINCEKNQLKQVFINILKNGMEAMPQGGNVLIKVFARNDQVVIRFIDEGVGIPEERIERIGEPFFTLKEKGMGLGMTMSFKIIEEHAGEIKIKSKVGVGTTVDVLLPIS</sequence>